<protein>
    <submittedName>
        <fullName evidence="3">Tfp pilus assembly protein PilX</fullName>
    </submittedName>
</protein>
<evidence type="ECO:0000256" key="1">
    <source>
        <dbReference type="SAM" id="Phobius"/>
    </source>
</evidence>
<dbReference type="Pfam" id="PF23981">
    <property type="entry name" value="DUF7305"/>
    <property type="match status" value="1"/>
</dbReference>
<dbReference type="EMBL" id="JAUSWB010000009">
    <property type="protein sequence ID" value="MDQ0430534.1"/>
    <property type="molecule type" value="Genomic_DNA"/>
</dbReference>
<evidence type="ECO:0000313" key="3">
    <source>
        <dbReference type="EMBL" id="MDQ0430534.1"/>
    </source>
</evidence>
<comment type="caution">
    <text evidence="3">The sequence shown here is derived from an EMBL/GenBank/DDBJ whole genome shotgun (WGS) entry which is preliminary data.</text>
</comment>
<name>A0ABU0GYV2_9BACL</name>
<gene>
    <name evidence="3" type="ORF">QOZ98_003391</name>
</gene>
<keyword evidence="1" id="KW-0812">Transmembrane</keyword>
<reference evidence="3 4" key="1">
    <citation type="submission" date="2023-07" db="EMBL/GenBank/DDBJ databases">
        <title>Genomic Encyclopedia of Type Strains, Phase IV (KMG-IV): sequencing the most valuable type-strain genomes for metagenomic binning, comparative biology and taxonomic classification.</title>
        <authorList>
            <person name="Goeker M."/>
        </authorList>
    </citation>
    <scope>NUCLEOTIDE SEQUENCE [LARGE SCALE GENOMIC DNA]</scope>
    <source>
        <strain evidence="3 4">DSM 16419</strain>
    </source>
</reference>
<evidence type="ECO:0000259" key="2">
    <source>
        <dbReference type="Pfam" id="PF23981"/>
    </source>
</evidence>
<feature type="transmembrane region" description="Helical" evidence="1">
    <location>
        <begin position="21"/>
        <end position="41"/>
    </location>
</feature>
<dbReference type="Proteomes" id="UP001241988">
    <property type="component" value="Unassembled WGS sequence"/>
</dbReference>
<keyword evidence="1" id="KW-0472">Membrane</keyword>
<keyword evidence="1" id="KW-1133">Transmembrane helix</keyword>
<sequence length="494" mass="53669">MSKLLKNRYLFKSEVGYTLPIVLLILVFFSILGISLISITMNSLKLSDSERKDQAVYYIAESGTTVVLSDIDALVDSLSNSQTIQNEQDFFAKLEQDILNSKVINEFEENSGETPFATVTVKLLEIDENLKERKYEIVSKGEIGTRTRTVGGDFSVSFSAGDQISLPPNLGVFSNDKILLSNGTIEGNLILNKYSSKGIEISGNPSVKGDIIVPVASGNNVFSAPTWWINENKPAILKEHQLVEYPLPPFPEFPINFATMPNMNVGNHKVVSDKNINITSYLVENHKIILDKNYEINNITFNSNRKLTFIVNEDRSIVVNNISGSGHLHVEGKGKLTIYLKDNIQIDGNLNPQNTDNLFIYVGPSKTPSVPKTIKSSSYAQFNASVYAKDANLEVVGSAGVTGHLVTGGQSVKFSGGTQGTASGTVVFAPNAAVELTGSGTLRGGVISKTFKMDGGAKVISNSVNLNENPFWQVGSSEKGEAGFTKLLIKEIPN</sequence>
<organism evidence="3 4">
    <name type="scientific">Planomicrobium stackebrandtii</name>
    <dbReference type="NCBI Taxonomy" id="253160"/>
    <lineage>
        <taxon>Bacteria</taxon>
        <taxon>Bacillati</taxon>
        <taxon>Bacillota</taxon>
        <taxon>Bacilli</taxon>
        <taxon>Bacillales</taxon>
        <taxon>Caryophanaceae</taxon>
        <taxon>Planomicrobium</taxon>
    </lineage>
</organism>
<proteinExistence type="predicted"/>
<dbReference type="InterPro" id="IPR055729">
    <property type="entry name" value="DUF7305"/>
</dbReference>
<feature type="domain" description="DUF7305" evidence="2">
    <location>
        <begin position="293"/>
        <end position="412"/>
    </location>
</feature>
<accession>A0ABU0GYV2</accession>
<evidence type="ECO:0000313" key="4">
    <source>
        <dbReference type="Proteomes" id="UP001241988"/>
    </source>
</evidence>
<keyword evidence="4" id="KW-1185">Reference proteome</keyword>
<dbReference type="RefSeq" id="WP_308788468.1">
    <property type="nucleotide sequence ID" value="NZ_JAUSWB010000009.1"/>
</dbReference>